<proteinExistence type="predicted"/>
<keyword evidence="2" id="KW-1185">Reference proteome</keyword>
<comment type="caution">
    <text evidence="1">The sequence shown here is derived from an EMBL/GenBank/DDBJ whole genome shotgun (WGS) entry which is preliminary data.</text>
</comment>
<dbReference type="RefSeq" id="WP_346581231.1">
    <property type="nucleotide sequence ID" value="NZ_JBDJLH010000002.1"/>
</dbReference>
<dbReference type="Proteomes" id="UP001409291">
    <property type="component" value="Unassembled WGS sequence"/>
</dbReference>
<name>A0ABV0BTZ1_9SPHI</name>
<sequence length="244" mass="28712">MQFATLTRSILLDLQSKGYNILTSKNRIDDENPTWYPISVPNVWDYLLQLDGKTKVMSFQEPAVLVIEDALLNVEDQQLDGQVFIEDDHNLRLNQRLHIYNQYYQFVANPEVYDFSFDPQRLIIRNYALHTGDHSMYLDYLQLHYPEHVSVGMKDLESLTRSLICLDSTQAHNWFMMHNVAVIESDIWVCDEDAILKVLAVQGDDYRWNISGDTEQLIYNRIAPQDLLPMHDLFWIDSRVRKEI</sequence>
<dbReference type="EMBL" id="JBDJNQ010000004">
    <property type="protein sequence ID" value="MEN5377683.1"/>
    <property type="molecule type" value="Genomic_DNA"/>
</dbReference>
<evidence type="ECO:0000313" key="1">
    <source>
        <dbReference type="EMBL" id="MEN5377683.1"/>
    </source>
</evidence>
<protein>
    <recommendedName>
        <fullName evidence="3">DUF4261 domain-containing protein</fullName>
    </recommendedName>
</protein>
<accession>A0ABV0BTZ1</accession>
<reference evidence="1 2" key="1">
    <citation type="submission" date="2024-04" db="EMBL/GenBank/DDBJ databases">
        <title>WGS of bacteria from Torrens River.</title>
        <authorList>
            <person name="Wyrsch E.R."/>
            <person name="Drigo B."/>
        </authorList>
    </citation>
    <scope>NUCLEOTIDE SEQUENCE [LARGE SCALE GENOMIC DNA]</scope>
    <source>
        <strain evidence="1 2">TWI391</strain>
    </source>
</reference>
<gene>
    <name evidence="1" type="ORF">ABE541_10450</name>
</gene>
<evidence type="ECO:0008006" key="3">
    <source>
        <dbReference type="Google" id="ProtNLM"/>
    </source>
</evidence>
<organism evidence="1 2">
    <name type="scientific">Sphingobacterium kitahiroshimense</name>
    <dbReference type="NCBI Taxonomy" id="470446"/>
    <lineage>
        <taxon>Bacteria</taxon>
        <taxon>Pseudomonadati</taxon>
        <taxon>Bacteroidota</taxon>
        <taxon>Sphingobacteriia</taxon>
        <taxon>Sphingobacteriales</taxon>
        <taxon>Sphingobacteriaceae</taxon>
        <taxon>Sphingobacterium</taxon>
    </lineage>
</organism>
<evidence type="ECO:0000313" key="2">
    <source>
        <dbReference type="Proteomes" id="UP001409291"/>
    </source>
</evidence>